<proteinExistence type="predicted"/>
<keyword evidence="2" id="KW-1185">Reference proteome</keyword>
<dbReference type="EMBL" id="FCOM02000086">
    <property type="protein sequence ID" value="SAL87191.1"/>
    <property type="molecule type" value="Genomic_DNA"/>
</dbReference>
<dbReference type="AlphaFoldDB" id="A0A158L3G1"/>
<comment type="caution">
    <text evidence="1">The sequence shown here is derived from an EMBL/GenBank/DDBJ whole genome shotgun (WGS) entry which is preliminary data.</text>
</comment>
<accession>A0A158L3G1</accession>
<reference evidence="1" key="1">
    <citation type="submission" date="2016-01" db="EMBL/GenBank/DDBJ databases">
        <authorList>
            <person name="Peeters C."/>
        </authorList>
    </citation>
    <scope>NUCLEOTIDE SEQUENCE [LARGE SCALE GENOMIC DNA]</scope>
    <source>
        <strain evidence="1">LMG 29317</strain>
    </source>
</reference>
<protein>
    <submittedName>
        <fullName evidence="1">Uncharacterized protein</fullName>
    </submittedName>
</protein>
<evidence type="ECO:0000313" key="1">
    <source>
        <dbReference type="EMBL" id="SAL87191.1"/>
    </source>
</evidence>
<dbReference type="Proteomes" id="UP000055019">
    <property type="component" value="Unassembled WGS sequence"/>
</dbReference>
<organism evidence="1 2">
    <name type="scientific">Caballeronia arvi</name>
    <dbReference type="NCBI Taxonomy" id="1777135"/>
    <lineage>
        <taxon>Bacteria</taxon>
        <taxon>Pseudomonadati</taxon>
        <taxon>Pseudomonadota</taxon>
        <taxon>Betaproteobacteria</taxon>
        <taxon>Burkholderiales</taxon>
        <taxon>Burkholderiaceae</taxon>
        <taxon>Caballeronia</taxon>
    </lineage>
</organism>
<sequence>MRIEAAMLAGTHWLNAALHRLGVTQPGKDVFHTYLLTVNEYRRLCVADEEMVRALSEIEDLRPPYVRGNHAGAQAAAERADALLTAIRRKATSGN</sequence>
<evidence type="ECO:0000313" key="2">
    <source>
        <dbReference type="Proteomes" id="UP000055019"/>
    </source>
</evidence>
<name>A0A158L3G1_9BURK</name>
<gene>
    <name evidence="1" type="ORF">AWB74_08010</name>
</gene>